<evidence type="ECO:0000313" key="15">
    <source>
        <dbReference type="EMBL" id="KAK7243097.1"/>
    </source>
</evidence>
<evidence type="ECO:0000256" key="11">
    <source>
        <dbReference type="ARBA" id="ARBA00023136"/>
    </source>
</evidence>
<name>A0AAN9E4L4_CROPI</name>
<evidence type="ECO:0000256" key="12">
    <source>
        <dbReference type="PIRSR" id="PIRSR602401-1"/>
    </source>
</evidence>
<keyword evidence="4 12" id="KW-0349">Heme</keyword>
<dbReference type="InterPro" id="IPR002401">
    <property type="entry name" value="Cyt_P450_E_grp-I"/>
</dbReference>
<evidence type="ECO:0000256" key="1">
    <source>
        <dbReference type="ARBA" id="ARBA00001971"/>
    </source>
</evidence>
<evidence type="ECO:0000256" key="4">
    <source>
        <dbReference type="ARBA" id="ARBA00022617"/>
    </source>
</evidence>
<feature type="transmembrane region" description="Helical" evidence="14">
    <location>
        <begin position="37"/>
        <end position="57"/>
    </location>
</feature>
<keyword evidence="9 12" id="KW-0408">Iron</keyword>
<gene>
    <name evidence="15" type="ORF">RIF29_37882</name>
</gene>
<comment type="subcellular location">
    <subcellularLocation>
        <location evidence="2">Membrane</location>
        <topology evidence="2">Single-pass membrane protein</topology>
    </subcellularLocation>
</comment>
<feature type="binding site" description="axial binding residue" evidence="12">
    <location>
        <position position="497"/>
    </location>
    <ligand>
        <name>heme</name>
        <dbReference type="ChEBI" id="CHEBI:30413"/>
    </ligand>
    <ligandPart>
        <name>Fe</name>
        <dbReference type="ChEBI" id="CHEBI:18248"/>
    </ligandPart>
</feature>
<evidence type="ECO:0000256" key="9">
    <source>
        <dbReference type="ARBA" id="ARBA00023004"/>
    </source>
</evidence>
<dbReference type="PANTHER" id="PTHR24298:SF800">
    <property type="entry name" value="CYTOCHROME P450 89A2-RELATED"/>
    <property type="match status" value="1"/>
</dbReference>
<keyword evidence="16" id="KW-1185">Reference proteome</keyword>
<dbReference type="FunFam" id="1.10.630.10:FF:000012">
    <property type="entry name" value="Cytochrome P450 family protein"/>
    <property type="match status" value="1"/>
</dbReference>
<dbReference type="GO" id="GO:0005506">
    <property type="term" value="F:iron ion binding"/>
    <property type="evidence" value="ECO:0007669"/>
    <property type="project" value="InterPro"/>
</dbReference>
<evidence type="ECO:0000256" key="14">
    <source>
        <dbReference type="SAM" id="Phobius"/>
    </source>
</evidence>
<dbReference type="GO" id="GO:0020037">
    <property type="term" value="F:heme binding"/>
    <property type="evidence" value="ECO:0007669"/>
    <property type="project" value="InterPro"/>
</dbReference>
<comment type="similarity">
    <text evidence="3 13">Belongs to the cytochrome P450 family.</text>
</comment>
<reference evidence="15 16" key="1">
    <citation type="submission" date="2024-01" db="EMBL/GenBank/DDBJ databases">
        <title>The genomes of 5 underutilized Papilionoideae crops provide insights into root nodulation and disease resistanc.</title>
        <authorList>
            <person name="Yuan L."/>
        </authorList>
    </citation>
    <scope>NUCLEOTIDE SEQUENCE [LARGE SCALE GENOMIC DNA]</scope>
    <source>
        <strain evidence="15">ZHUSHIDOU_FW_LH</strain>
        <tissue evidence="15">Leaf</tissue>
    </source>
</reference>
<keyword evidence="7 14" id="KW-1133">Transmembrane helix</keyword>
<dbReference type="GO" id="GO:0016709">
    <property type="term" value="F:oxidoreductase activity, acting on paired donors, with incorporation or reduction of molecular oxygen, NAD(P)H as one donor, and incorporation of one atom of oxygen"/>
    <property type="evidence" value="ECO:0007669"/>
    <property type="project" value="TreeGrafter"/>
</dbReference>
<evidence type="ECO:0000256" key="2">
    <source>
        <dbReference type="ARBA" id="ARBA00004167"/>
    </source>
</evidence>
<keyword evidence="11 14" id="KW-0472">Membrane</keyword>
<evidence type="ECO:0000256" key="10">
    <source>
        <dbReference type="ARBA" id="ARBA00023033"/>
    </source>
</evidence>
<dbReference type="PROSITE" id="PS00086">
    <property type="entry name" value="CYTOCHROME_P450"/>
    <property type="match status" value="1"/>
</dbReference>
<proteinExistence type="inferred from homology"/>
<dbReference type="PANTHER" id="PTHR24298">
    <property type="entry name" value="FLAVONOID 3'-MONOOXYGENASE-RELATED"/>
    <property type="match status" value="1"/>
</dbReference>
<dbReference type="SUPFAM" id="SSF48264">
    <property type="entry name" value="Cytochrome P450"/>
    <property type="match status" value="1"/>
</dbReference>
<dbReference type="AlphaFoldDB" id="A0AAN9E4L4"/>
<dbReference type="Gene3D" id="1.10.630.10">
    <property type="entry name" value="Cytochrome P450"/>
    <property type="match status" value="1"/>
</dbReference>
<comment type="cofactor">
    <cofactor evidence="1 12">
        <name>heme</name>
        <dbReference type="ChEBI" id="CHEBI:30413"/>
    </cofactor>
</comment>
<dbReference type="InterPro" id="IPR001128">
    <property type="entry name" value="Cyt_P450"/>
</dbReference>
<sequence length="552" mass="63447">MGSHWLVLEEAHLEHVIPISHSCHVSHSFFAHMMETWFIILFSLVLIFLIRALVSFLQPSTITITNPIPPGPPRIPIITPLSWLTKSFSDFEPILRTLHSMYGPIVNLPIGSRPAIFISDRHLAHQALIQNGSVFADRPESLPTNSITTSNQHNISSAYYGSTWRILRRNLAAEMLHPSRVKSFAQTRKWVLDVLLNRLHSDSKSNDSVKVIDHLQYAMFSLLVFMCFGQRVDDDKVKDIERVHRSLLLGFNRFDMLNFWPKITKILFHKRWEQFLKLRSDQEEVLVPLIRVRKEAKESKLCNENNNNPPVYVDTLLDLKLPDEGHRNLDEGEIVTLCSEFLNGGTDTTSTVLQWIMANLVKYPHMQQRVVDEIRRVVAVSDDDKEEVKEIINEEDLEKLPYLKAVILEALRRHPPGHFVLPHAVTNDVVFNGYLVPKKGSVNFMVAEIGWDSKVWEDPMVFKPERFLNEDGSVEAFDITGSKEIKMMPFGAGRRICPGYNLALLHLEYFVANLVWNFDWKIPKGGDVDLSEKQEFTVVMKNPLQAHISPRI</sequence>
<keyword evidence="5 14" id="KW-0812">Transmembrane</keyword>
<evidence type="ECO:0000256" key="8">
    <source>
        <dbReference type="ARBA" id="ARBA00023002"/>
    </source>
</evidence>
<evidence type="ECO:0000256" key="7">
    <source>
        <dbReference type="ARBA" id="ARBA00022989"/>
    </source>
</evidence>
<dbReference type="EMBL" id="JAYWIO010000008">
    <property type="protein sequence ID" value="KAK7243097.1"/>
    <property type="molecule type" value="Genomic_DNA"/>
</dbReference>
<keyword evidence="8 13" id="KW-0560">Oxidoreductase</keyword>
<dbReference type="GO" id="GO:0016020">
    <property type="term" value="C:membrane"/>
    <property type="evidence" value="ECO:0007669"/>
    <property type="project" value="UniProtKB-SubCell"/>
</dbReference>
<keyword evidence="6 12" id="KW-0479">Metal-binding</keyword>
<dbReference type="PRINTS" id="PR00385">
    <property type="entry name" value="P450"/>
</dbReference>
<protein>
    <recommendedName>
        <fullName evidence="17">Cytochrome P450</fullName>
    </recommendedName>
</protein>
<evidence type="ECO:0000256" key="3">
    <source>
        <dbReference type="ARBA" id="ARBA00010617"/>
    </source>
</evidence>
<dbReference type="InterPro" id="IPR017972">
    <property type="entry name" value="Cyt_P450_CS"/>
</dbReference>
<evidence type="ECO:0000313" key="16">
    <source>
        <dbReference type="Proteomes" id="UP001372338"/>
    </source>
</evidence>
<dbReference type="PRINTS" id="PR00463">
    <property type="entry name" value="EP450I"/>
</dbReference>
<dbReference type="InterPro" id="IPR051103">
    <property type="entry name" value="Plant_metabolite_P450s"/>
</dbReference>
<organism evidence="15 16">
    <name type="scientific">Crotalaria pallida</name>
    <name type="common">Smooth rattlebox</name>
    <name type="synonym">Crotalaria striata</name>
    <dbReference type="NCBI Taxonomy" id="3830"/>
    <lineage>
        <taxon>Eukaryota</taxon>
        <taxon>Viridiplantae</taxon>
        <taxon>Streptophyta</taxon>
        <taxon>Embryophyta</taxon>
        <taxon>Tracheophyta</taxon>
        <taxon>Spermatophyta</taxon>
        <taxon>Magnoliopsida</taxon>
        <taxon>eudicotyledons</taxon>
        <taxon>Gunneridae</taxon>
        <taxon>Pentapetalae</taxon>
        <taxon>rosids</taxon>
        <taxon>fabids</taxon>
        <taxon>Fabales</taxon>
        <taxon>Fabaceae</taxon>
        <taxon>Papilionoideae</taxon>
        <taxon>50 kb inversion clade</taxon>
        <taxon>genistoids sensu lato</taxon>
        <taxon>core genistoids</taxon>
        <taxon>Crotalarieae</taxon>
        <taxon>Crotalaria</taxon>
    </lineage>
</organism>
<comment type="caution">
    <text evidence="15">The sequence shown here is derived from an EMBL/GenBank/DDBJ whole genome shotgun (WGS) entry which is preliminary data.</text>
</comment>
<keyword evidence="10 13" id="KW-0503">Monooxygenase</keyword>
<evidence type="ECO:0008006" key="17">
    <source>
        <dbReference type="Google" id="ProtNLM"/>
    </source>
</evidence>
<evidence type="ECO:0000256" key="6">
    <source>
        <dbReference type="ARBA" id="ARBA00022723"/>
    </source>
</evidence>
<evidence type="ECO:0000256" key="13">
    <source>
        <dbReference type="RuleBase" id="RU000461"/>
    </source>
</evidence>
<dbReference type="Proteomes" id="UP001372338">
    <property type="component" value="Unassembled WGS sequence"/>
</dbReference>
<dbReference type="Pfam" id="PF00067">
    <property type="entry name" value="p450"/>
    <property type="match status" value="1"/>
</dbReference>
<dbReference type="CDD" id="cd11075">
    <property type="entry name" value="CYP77_89"/>
    <property type="match status" value="1"/>
</dbReference>
<accession>A0AAN9E4L4</accession>
<dbReference type="InterPro" id="IPR036396">
    <property type="entry name" value="Cyt_P450_sf"/>
</dbReference>
<evidence type="ECO:0000256" key="5">
    <source>
        <dbReference type="ARBA" id="ARBA00022692"/>
    </source>
</evidence>